<dbReference type="AlphaFoldDB" id="A0AA36GPJ9"/>
<feature type="region of interest" description="Disordered" evidence="1">
    <location>
        <begin position="323"/>
        <end position="352"/>
    </location>
</feature>
<name>A0AA36GPJ9_CYLNA</name>
<reference evidence="2" key="1">
    <citation type="submission" date="2023-07" db="EMBL/GenBank/DDBJ databases">
        <authorList>
            <consortium name="CYATHOMIX"/>
        </authorList>
    </citation>
    <scope>NUCLEOTIDE SEQUENCE</scope>
    <source>
        <strain evidence="2">N/A</strain>
    </source>
</reference>
<accession>A0AA36GPJ9</accession>
<evidence type="ECO:0000256" key="1">
    <source>
        <dbReference type="SAM" id="MobiDB-lite"/>
    </source>
</evidence>
<evidence type="ECO:0000313" key="3">
    <source>
        <dbReference type="Proteomes" id="UP001176961"/>
    </source>
</evidence>
<keyword evidence="3" id="KW-1185">Reference proteome</keyword>
<feature type="region of interest" description="Disordered" evidence="1">
    <location>
        <begin position="116"/>
        <end position="146"/>
    </location>
</feature>
<sequence length="418" mass="46725">MSVASATQECVSPPPPEPPPRDYTDMSLSFRHDIDNQQQHRVVVVDNDEDAIADKFAVDGDVKIRARLEACRQGMMQLDALRSKHMRLMQEMRGRLPTIPGCADVQARIKRTAASDRSSLQSVDSGVSSIQTIPSTRCSSPSISHRSSVSCDSGCSSVYSNEASPPQAMPYSTYRKLSIEQKEATPTMNNEPPMRTPSIPIVATTIASTTSLRSDKVARAWRRQQQQRPRSMFERTEEHSPSRDSLIDTQTFMQITPPPVHRKMGVAGQPPRSPLAPIRLAVNVSPQSNRPLRTAQKPDITKVGKVENADMLFRASRIYVDRSPPQDRRQCATAQSPRVDRRTRPKSMFEQADEPLYATPVRVTNREFRAAPANSPAVVRRTAFVPVVSRFTASTSHDQIRSQKSRPVEKNWRESEGL</sequence>
<proteinExistence type="predicted"/>
<comment type="caution">
    <text evidence="2">The sequence shown here is derived from an EMBL/GenBank/DDBJ whole genome shotgun (WGS) entry which is preliminary data.</text>
</comment>
<organism evidence="2 3">
    <name type="scientific">Cylicocyclus nassatus</name>
    <name type="common">Nematode worm</name>
    <dbReference type="NCBI Taxonomy" id="53992"/>
    <lineage>
        <taxon>Eukaryota</taxon>
        <taxon>Metazoa</taxon>
        <taxon>Ecdysozoa</taxon>
        <taxon>Nematoda</taxon>
        <taxon>Chromadorea</taxon>
        <taxon>Rhabditida</taxon>
        <taxon>Rhabditina</taxon>
        <taxon>Rhabditomorpha</taxon>
        <taxon>Strongyloidea</taxon>
        <taxon>Strongylidae</taxon>
        <taxon>Cylicocyclus</taxon>
    </lineage>
</organism>
<evidence type="ECO:0000313" key="2">
    <source>
        <dbReference type="EMBL" id="CAJ0595967.1"/>
    </source>
</evidence>
<feature type="region of interest" description="Disordered" evidence="1">
    <location>
        <begin position="1"/>
        <end position="26"/>
    </location>
</feature>
<feature type="region of interest" description="Disordered" evidence="1">
    <location>
        <begin position="394"/>
        <end position="418"/>
    </location>
</feature>
<dbReference type="Proteomes" id="UP001176961">
    <property type="component" value="Unassembled WGS sequence"/>
</dbReference>
<feature type="compositionally biased region" description="Polar residues" evidence="1">
    <location>
        <begin position="1"/>
        <end position="10"/>
    </location>
</feature>
<feature type="region of interest" description="Disordered" evidence="1">
    <location>
        <begin position="222"/>
        <end position="244"/>
    </location>
</feature>
<feature type="compositionally biased region" description="Low complexity" evidence="1">
    <location>
        <begin position="118"/>
        <end position="146"/>
    </location>
</feature>
<protein>
    <submittedName>
        <fullName evidence="2">Uncharacterized protein</fullName>
    </submittedName>
</protein>
<feature type="compositionally biased region" description="Basic and acidic residues" evidence="1">
    <location>
        <begin position="231"/>
        <end position="244"/>
    </location>
</feature>
<dbReference type="EMBL" id="CATQJL010000112">
    <property type="protein sequence ID" value="CAJ0595967.1"/>
    <property type="molecule type" value="Genomic_DNA"/>
</dbReference>
<gene>
    <name evidence="2" type="ORF">CYNAS_LOCUS7950</name>
</gene>
<feature type="compositionally biased region" description="Basic and acidic residues" evidence="1">
    <location>
        <begin position="398"/>
        <end position="418"/>
    </location>
</feature>